<comment type="caution">
    <text evidence="2">The sequence shown here is derived from an EMBL/GenBank/DDBJ whole genome shotgun (WGS) entry which is preliminary data.</text>
</comment>
<evidence type="ECO:0000313" key="2">
    <source>
        <dbReference type="EMBL" id="MMS79184.1"/>
    </source>
</evidence>
<name>A0A3V7Z162_SALER</name>
<dbReference type="Proteomes" id="UP000839526">
    <property type="component" value="Unassembled WGS sequence"/>
</dbReference>
<dbReference type="RefSeq" id="WP_079791847.1">
    <property type="nucleotide sequence ID" value="NZ_MXLQ01000027.1"/>
</dbReference>
<dbReference type="AlphaFoldDB" id="A0A3V7Z162"/>
<protein>
    <submittedName>
        <fullName evidence="2">Uncharacterized protein</fullName>
    </submittedName>
</protein>
<evidence type="ECO:0000256" key="1">
    <source>
        <dbReference type="SAM" id="Phobius"/>
    </source>
</evidence>
<gene>
    <name evidence="2" type="ORF">D9O31_22360</name>
</gene>
<accession>A0A3V7Z162</accession>
<keyword evidence="1" id="KW-0472">Membrane</keyword>
<reference evidence="2" key="1">
    <citation type="submission" date="2018-10" db="EMBL/GenBank/DDBJ databases">
        <authorList>
            <consortium name="PulseNet: The National Subtyping Network for Foodborne Disease Surveillance"/>
            <person name="Tarr C.L."/>
            <person name="Trees E."/>
            <person name="Katz L.S."/>
            <person name="Carleton-Romer H.A."/>
            <person name="Stroika S."/>
            <person name="Kucerova Z."/>
            <person name="Roache K.F."/>
            <person name="Sabol A.L."/>
            <person name="Besser J."/>
            <person name="Gerner-Smidt P."/>
        </authorList>
    </citation>
    <scope>NUCLEOTIDE SEQUENCE [LARGE SCALE GENOMIC DNA]</scope>
    <source>
        <strain evidence="2">PNUSAS052121</strain>
    </source>
</reference>
<keyword evidence="1" id="KW-1133">Transmembrane helix</keyword>
<organism evidence="2">
    <name type="scientific">Salmonella enterica</name>
    <name type="common">Salmonella choleraesuis</name>
    <dbReference type="NCBI Taxonomy" id="28901"/>
    <lineage>
        <taxon>Bacteria</taxon>
        <taxon>Pseudomonadati</taxon>
        <taxon>Pseudomonadota</taxon>
        <taxon>Gammaproteobacteria</taxon>
        <taxon>Enterobacterales</taxon>
        <taxon>Enterobacteriaceae</taxon>
        <taxon>Salmonella</taxon>
    </lineage>
</organism>
<feature type="transmembrane region" description="Helical" evidence="1">
    <location>
        <begin position="21"/>
        <end position="38"/>
    </location>
</feature>
<keyword evidence="1" id="KW-0812">Transmembrane</keyword>
<proteinExistence type="predicted"/>
<sequence>MISVLRKTFSFLDRLSGRKDFQFIIILFFGAFVGFQAGEQFNFYNLSKKPEAALTDLIYKKCLSDVNVTKDIFDEWATKAYICGSEELAHVRDKAFKMEIGLKSGQYFHECEIKKEDQNKCLTDITSEYQKRLEKYHELKDLMN</sequence>
<dbReference type="EMBL" id="RWAH01000031">
    <property type="protein sequence ID" value="MMS79184.1"/>
    <property type="molecule type" value="Genomic_DNA"/>
</dbReference>